<dbReference type="EMBL" id="AXCZ01000249">
    <property type="protein sequence ID" value="KGM08797.1"/>
    <property type="molecule type" value="Genomic_DNA"/>
</dbReference>
<protein>
    <submittedName>
        <fullName evidence="2">Uncharacterized protein</fullName>
    </submittedName>
</protein>
<reference evidence="2 3" key="1">
    <citation type="submission" date="2013-08" db="EMBL/GenBank/DDBJ databases">
        <title>Genome sequencing of Cellulomonas bogoriensis 69B4.</title>
        <authorList>
            <person name="Chen F."/>
            <person name="Li Y."/>
            <person name="Wang G."/>
        </authorList>
    </citation>
    <scope>NUCLEOTIDE SEQUENCE [LARGE SCALE GENOMIC DNA]</scope>
    <source>
        <strain evidence="2 3">69B4</strain>
    </source>
</reference>
<feature type="transmembrane region" description="Helical" evidence="1">
    <location>
        <begin position="22"/>
        <end position="48"/>
    </location>
</feature>
<keyword evidence="1" id="KW-0472">Membrane</keyword>
<keyword evidence="3" id="KW-1185">Reference proteome</keyword>
<sequence length="81" mass="8809">MSTHHGPTHHDDEAPRRDARPMVWLVVIALVGVIISPFMGAAAAGVFAVKGPRHLRLLAIVIAAFLVSLIFMTRPLLEQFG</sequence>
<comment type="caution">
    <text evidence="2">The sequence shown here is derived from an EMBL/GenBank/DDBJ whole genome shotgun (WGS) entry which is preliminary data.</text>
</comment>
<evidence type="ECO:0000313" key="2">
    <source>
        <dbReference type="EMBL" id="KGM08797.1"/>
    </source>
</evidence>
<dbReference type="RefSeq" id="WP_035062644.1">
    <property type="nucleotide sequence ID" value="NZ_AXCZ01000249.1"/>
</dbReference>
<evidence type="ECO:0000256" key="1">
    <source>
        <dbReference type="SAM" id="Phobius"/>
    </source>
</evidence>
<feature type="transmembrane region" description="Helical" evidence="1">
    <location>
        <begin position="55"/>
        <end position="77"/>
    </location>
</feature>
<accession>A0A0A0BM95</accession>
<dbReference type="AlphaFoldDB" id="A0A0A0BM95"/>
<keyword evidence="1" id="KW-0812">Transmembrane</keyword>
<gene>
    <name evidence="2" type="ORF">N869_09860</name>
</gene>
<evidence type="ECO:0000313" key="3">
    <source>
        <dbReference type="Proteomes" id="UP000054314"/>
    </source>
</evidence>
<keyword evidence="1" id="KW-1133">Transmembrane helix</keyword>
<proteinExistence type="predicted"/>
<name>A0A0A0BM95_9CELL</name>
<dbReference type="Proteomes" id="UP000054314">
    <property type="component" value="Unassembled WGS sequence"/>
</dbReference>
<organism evidence="2 3">
    <name type="scientific">Cellulomonas bogoriensis 69B4 = DSM 16987</name>
    <dbReference type="NCBI Taxonomy" id="1386082"/>
    <lineage>
        <taxon>Bacteria</taxon>
        <taxon>Bacillati</taxon>
        <taxon>Actinomycetota</taxon>
        <taxon>Actinomycetes</taxon>
        <taxon>Micrococcales</taxon>
        <taxon>Cellulomonadaceae</taxon>
        <taxon>Cellulomonas</taxon>
    </lineage>
</organism>